<dbReference type="InterPro" id="IPR016040">
    <property type="entry name" value="NAD(P)-bd_dom"/>
</dbReference>
<proteinExistence type="predicted"/>
<evidence type="ECO:0000313" key="4">
    <source>
        <dbReference type="Proteomes" id="UP000799778"/>
    </source>
</evidence>
<dbReference type="AlphaFoldDB" id="A0A6A5XCQ6"/>
<keyword evidence="4" id="KW-1185">Reference proteome</keyword>
<dbReference type="PANTHER" id="PTHR43355">
    <property type="entry name" value="FLAVIN REDUCTASE (NADPH)"/>
    <property type="match status" value="1"/>
</dbReference>
<keyword evidence="1" id="KW-0732">Signal</keyword>
<evidence type="ECO:0000256" key="1">
    <source>
        <dbReference type="SAM" id="SignalP"/>
    </source>
</evidence>
<dbReference type="Pfam" id="PF13460">
    <property type="entry name" value="NAD_binding_10"/>
    <property type="match status" value="1"/>
</dbReference>
<evidence type="ECO:0000259" key="2">
    <source>
        <dbReference type="Pfam" id="PF13460"/>
    </source>
</evidence>
<accession>A0A6A5XCQ6</accession>
<dbReference type="InterPro" id="IPR036291">
    <property type="entry name" value="NAD(P)-bd_dom_sf"/>
</dbReference>
<name>A0A6A5XCQ6_9PLEO</name>
<protein>
    <submittedName>
        <fullName evidence="3">NAD(P)-binding protein</fullName>
    </submittedName>
</protein>
<feature type="chain" id="PRO_5025665689" evidence="1">
    <location>
        <begin position="20"/>
        <end position="254"/>
    </location>
</feature>
<gene>
    <name evidence="3" type="ORF">BU24DRAFT_427673</name>
</gene>
<dbReference type="PANTHER" id="PTHR43355:SF7">
    <property type="entry name" value="NAD(P)-BINDING DOMAIN-CONTAINING PROTEIN"/>
    <property type="match status" value="1"/>
</dbReference>
<evidence type="ECO:0000313" key="3">
    <source>
        <dbReference type="EMBL" id="KAF2010554.1"/>
    </source>
</evidence>
<feature type="domain" description="NAD(P)-binding" evidence="2">
    <location>
        <begin position="7"/>
        <end position="166"/>
    </location>
</feature>
<feature type="signal peptide" evidence="1">
    <location>
        <begin position="1"/>
        <end position="19"/>
    </location>
</feature>
<dbReference type="OrthoDB" id="10254221at2759"/>
<dbReference type="EMBL" id="ML978076">
    <property type="protein sequence ID" value="KAF2010554.1"/>
    <property type="molecule type" value="Genomic_DNA"/>
</dbReference>
<dbReference type="InterPro" id="IPR051606">
    <property type="entry name" value="Polyketide_Oxido-like"/>
</dbReference>
<dbReference type="Proteomes" id="UP000799778">
    <property type="component" value="Unassembled WGS sequence"/>
</dbReference>
<sequence length="254" mass="27369">MKVLLIGATGNLGLRLVAALLTHNHTVVAFVRSAQKLQNLVPESIYRQISVVQGSAKDSDAIKRAILDANCDAVVNTAGVAAMAPWAKGDLPEIFKAVVEGVKDAGEERKKPLRTWFLAGQSVLCYPGTQSMLSDFIPIFLEHRQNLSLLHSLPPNSIDWSLLCPNTMIPSSATITVPASPTSKLSASATVPPSWKDSWVRHVPLLGRRVVCAMNASKYKTTLEQNAEFIAADLEAGQSQWSGKTVGVIDESNV</sequence>
<dbReference type="GO" id="GO:0016646">
    <property type="term" value="F:oxidoreductase activity, acting on the CH-NH group of donors, NAD or NADP as acceptor"/>
    <property type="evidence" value="ECO:0007669"/>
    <property type="project" value="TreeGrafter"/>
</dbReference>
<reference evidence="3" key="1">
    <citation type="journal article" date="2020" name="Stud. Mycol.">
        <title>101 Dothideomycetes genomes: a test case for predicting lifestyles and emergence of pathogens.</title>
        <authorList>
            <person name="Haridas S."/>
            <person name="Albert R."/>
            <person name="Binder M."/>
            <person name="Bloem J."/>
            <person name="Labutti K."/>
            <person name="Salamov A."/>
            <person name="Andreopoulos B."/>
            <person name="Baker S."/>
            <person name="Barry K."/>
            <person name="Bills G."/>
            <person name="Bluhm B."/>
            <person name="Cannon C."/>
            <person name="Castanera R."/>
            <person name="Culley D."/>
            <person name="Daum C."/>
            <person name="Ezra D."/>
            <person name="Gonzalez J."/>
            <person name="Henrissat B."/>
            <person name="Kuo A."/>
            <person name="Liang C."/>
            <person name="Lipzen A."/>
            <person name="Lutzoni F."/>
            <person name="Magnuson J."/>
            <person name="Mondo S."/>
            <person name="Nolan M."/>
            <person name="Ohm R."/>
            <person name="Pangilinan J."/>
            <person name="Park H.-J."/>
            <person name="Ramirez L."/>
            <person name="Alfaro M."/>
            <person name="Sun H."/>
            <person name="Tritt A."/>
            <person name="Yoshinaga Y."/>
            <person name="Zwiers L.-H."/>
            <person name="Turgeon B."/>
            <person name="Goodwin S."/>
            <person name="Spatafora J."/>
            <person name="Crous P."/>
            <person name="Grigoriev I."/>
        </authorList>
    </citation>
    <scope>NUCLEOTIDE SEQUENCE</scope>
    <source>
        <strain evidence="3">CBS 175.79</strain>
    </source>
</reference>
<dbReference type="GeneID" id="54286670"/>
<dbReference type="SUPFAM" id="SSF51735">
    <property type="entry name" value="NAD(P)-binding Rossmann-fold domains"/>
    <property type="match status" value="1"/>
</dbReference>
<dbReference type="RefSeq" id="XP_033378893.1">
    <property type="nucleotide sequence ID" value="XM_033529273.1"/>
</dbReference>
<dbReference type="Gene3D" id="3.40.50.720">
    <property type="entry name" value="NAD(P)-binding Rossmann-like Domain"/>
    <property type="match status" value="1"/>
</dbReference>
<organism evidence="3 4">
    <name type="scientific">Aaosphaeria arxii CBS 175.79</name>
    <dbReference type="NCBI Taxonomy" id="1450172"/>
    <lineage>
        <taxon>Eukaryota</taxon>
        <taxon>Fungi</taxon>
        <taxon>Dikarya</taxon>
        <taxon>Ascomycota</taxon>
        <taxon>Pezizomycotina</taxon>
        <taxon>Dothideomycetes</taxon>
        <taxon>Pleosporomycetidae</taxon>
        <taxon>Pleosporales</taxon>
        <taxon>Pleosporales incertae sedis</taxon>
        <taxon>Aaosphaeria</taxon>
    </lineage>
</organism>